<dbReference type="RefSeq" id="WP_183441115.1">
    <property type="nucleotide sequence ID" value="NZ_JACHXD010000005.1"/>
</dbReference>
<protein>
    <submittedName>
        <fullName evidence="2">AraC-like DNA-binding protein</fullName>
    </submittedName>
</protein>
<organism evidence="2 3">
    <name type="scientific">Pseudoduganella violacea</name>
    <dbReference type="NCBI Taxonomy" id="1715466"/>
    <lineage>
        <taxon>Bacteria</taxon>
        <taxon>Pseudomonadati</taxon>
        <taxon>Pseudomonadota</taxon>
        <taxon>Betaproteobacteria</taxon>
        <taxon>Burkholderiales</taxon>
        <taxon>Oxalobacteraceae</taxon>
        <taxon>Telluria group</taxon>
        <taxon>Pseudoduganella</taxon>
    </lineage>
</organism>
<dbReference type="InterPro" id="IPR018060">
    <property type="entry name" value="HTH_AraC"/>
</dbReference>
<reference evidence="2 3" key="1">
    <citation type="submission" date="2020-08" db="EMBL/GenBank/DDBJ databases">
        <title>Genomic Encyclopedia of Type Strains, Phase III (KMG-III): the genomes of soil and plant-associated and newly described type strains.</title>
        <authorList>
            <person name="Whitman W."/>
        </authorList>
    </citation>
    <scope>NUCLEOTIDE SEQUENCE [LARGE SCALE GENOMIC DNA]</scope>
    <source>
        <strain evidence="2 3">CECT 8897</strain>
    </source>
</reference>
<name>A0A7W5FTZ0_9BURK</name>
<comment type="caution">
    <text evidence="2">The sequence shown here is derived from an EMBL/GenBank/DDBJ whole genome shotgun (WGS) entry which is preliminary data.</text>
</comment>
<evidence type="ECO:0000313" key="2">
    <source>
        <dbReference type="EMBL" id="MBB3119284.1"/>
    </source>
</evidence>
<dbReference type="Pfam" id="PF12833">
    <property type="entry name" value="HTH_18"/>
    <property type="match status" value="1"/>
</dbReference>
<keyword evidence="2" id="KW-0238">DNA-binding</keyword>
<feature type="domain" description="HTH araC/xylS-type" evidence="1">
    <location>
        <begin position="167"/>
        <end position="251"/>
    </location>
</feature>
<dbReference type="GO" id="GO:0043565">
    <property type="term" value="F:sequence-specific DNA binding"/>
    <property type="evidence" value="ECO:0007669"/>
    <property type="project" value="InterPro"/>
</dbReference>
<gene>
    <name evidence="2" type="ORF">FHS03_002335</name>
</gene>
<dbReference type="SMART" id="SM00342">
    <property type="entry name" value="HTH_ARAC"/>
    <property type="match status" value="1"/>
</dbReference>
<accession>A0A7W5FTZ0</accession>
<dbReference type="Proteomes" id="UP000541535">
    <property type="component" value="Unassembled WGS sequence"/>
</dbReference>
<proteinExistence type="predicted"/>
<dbReference type="Gene3D" id="1.10.10.60">
    <property type="entry name" value="Homeodomain-like"/>
    <property type="match status" value="1"/>
</dbReference>
<dbReference type="GO" id="GO:0003700">
    <property type="term" value="F:DNA-binding transcription factor activity"/>
    <property type="evidence" value="ECO:0007669"/>
    <property type="project" value="InterPro"/>
</dbReference>
<dbReference type="AlphaFoldDB" id="A0A7W5FTZ0"/>
<dbReference type="PROSITE" id="PS01124">
    <property type="entry name" value="HTH_ARAC_FAMILY_2"/>
    <property type="match status" value="1"/>
</dbReference>
<dbReference type="EMBL" id="JACHXD010000005">
    <property type="protein sequence ID" value="MBB3119284.1"/>
    <property type="molecule type" value="Genomic_DNA"/>
</dbReference>
<evidence type="ECO:0000259" key="1">
    <source>
        <dbReference type="PROSITE" id="PS01124"/>
    </source>
</evidence>
<evidence type="ECO:0000313" key="3">
    <source>
        <dbReference type="Proteomes" id="UP000541535"/>
    </source>
</evidence>
<keyword evidence="3" id="KW-1185">Reference proteome</keyword>
<sequence>MALLPPPSLAGIVRYFHIECASGGEVLVPATPCPEITFFIAGGSRLMLEAGLGPLIDRPMLGGPQTVPALVHWEAGTTFISALIEPGQFGRLFDADLVELRNFPVPVEAYLPHLPIRELEDGLRASRDPHYWLTLLSDWLLGLLAQRAGRVRPAFALPPGMLFQPTDDIATRCGLSVRQLERGMLASYGQSLRDERKMWRYVRALSMMLSLPPRRGLLTRIAMDCGYHDQAHMIRDFIHFTGRRPGSLLEEDDGSGLLRLFRYDDPHRQVVTGQV</sequence>